<comment type="caution">
    <text evidence="3">The sequence shown here is derived from an EMBL/GenBank/DDBJ whole genome shotgun (WGS) entry which is preliminary data.</text>
</comment>
<evidence type="ECO:0000256" key="2">
    <source>
        <dbReference type="SAM" id="SignalP"/>
    </source>
</evidence>
<keyword evidence="4" id="KW-1185">Reference proteome</keyword>
<dbReference type="Proteomes" id="UP000608513">
    <property type="component" value="Unassembled WGS sequence"/>
</dbReference>
<dbReference type="PANTHER" id="PTHR42928:SF5">
    <property type="entry name" value="BLR1237 PROTEIN"/>
    <property type="match status" value="1"/>
</dbReference>
<gene>
    <name evidence="3" type="ORF">H8N03_00870</name>
</gene>
<name>A0A923MMM9_9BURK</name>
<dbReference type="Gene3D" id="3.40.190.150">
    <property type="entry name" value="Bordetella uptake gene, domain 1"/>
    <property type="match status" value="1"/>
</dbReference>
<dbReference type="EMBL" id="JACORT010000001">
    <property type="protein sequence ID" value="MBC5781473.1"/>
    <property type="molecule type" value="Genomic_DNA"/>
</dbReference>
<dbReference type="RefSeq" id="WP_187074229.1">
    <property type="nucleotide sequence ID" value="NZ_JACORT010000001.1"/>
</dbReference>
<dbReference type="PROSITE" id="PS51318">
    <property type="entry name" value="TAT"/>
    <property type="match status" value="1"/>
</dbReference>
<dbReference type="SUPFAM" id="SSF53850">
    <property type="entry name" value="Periplasmic binding protein-like II"/>
    <property type="match status" value="1"/>
</dbReference>
<proteinExistence type="inferred from homology"/>
<evidence type="ECO:0000256" key="1">
    <source>
        <dbReference type="ARBA" id="ARBA00006987"/>
    </source>
</evidence>
<reference evidence="3" key="1">
    <citation type="submission" date="2020-08" db="EMBL/GenBank/DDBJ databases">
        <title>Ramlibacter sp. USB13 16S ribosomal RNA gene genome sequencing and assembly.</title>
        <authorList>
            <person name="Kang M."/>
        </authorList>
    </citation>
    <scope>NUCLEOTIDE SEQUENCE</scope>
    <source>
        <strain evidence="3">USB13</strain>
    </source>
</reference>
<dbReference type="AlphaFoldDB" id="A0A923MMM9"/>
<dbReference type="Pfam" id="PF03401">
    <property type="entry name" value="TctC"/>
    <property type="match status" value="1"/>
</dbReference>
<feature type="chain" id="PRO_5037080136" evidence="2">
    <location>
        <begin position="28"/>
        <end position="330"/>
    </location>
</feature>
<feature type="signal peptide" evidence="2">
    <location>
        <begin position="1"/>
        <end position="27"/>
    </location>
</feature>
<evidence type="ECO:0000313" key="4">
    <source>
        <dbReference type="Proteomes" id="UP000608513"/>
    </source>
</evidence>
<accession>A0A923MMM9</accession>
<protein>
    <submittedName>
        <fullName evidence="3">Twin-arginine translocation pathway signal protein</fullName>
    </submittedName>
</protein>
<keyword evidence="2" id="KW-0732">Signal</keyword>
<comment type="similarity">
    <text evidence="1">Belongs to the UPF0065 (bug) family.</text>
</comment>
<dbReference type="Gene3D" id="3.40.190.10">
    <property type="entry name" value="Periplasmic binding protein-like II"/>
    <property type="match status" value="1"/>
</dbReference>
<evidence type="ECO:0000313" key="3">
    <source>
        <dbReference type="EMBL" id="MBC5781473.1"/>
    </source>
</evidence>
<dbReference type="InterPro" id="IPR005064">
    <property type="entry name" value="BUG"/>
</dbReference>
<dbReference type="InterPro" id="IPR006311">
    <property type="entry name" value="TAT_signal"/>
</dbReference>
<sequence>MQSIHRRHVLGGAAAAALGFALPGAFAENLHKNARVTVGFPPGDMADSVARLVLEQVRGNYADAMIVDNKPGAAARMAITQFTKYKADGSELLFTPGAMIVLFPHVFEKLSYDPLTELKPVTKIATASFGLAVGPAVPAEVKTLDQYLAWARKDPKNASYGTSGAGTGIHLTAEYLARLTKTPLTMVAYRGASLAVNDLIAGQIPAQMATIPSLIEHVRGGRARFIAVSSAERLKNLPDVPTFKELGRPELVTDDFFGFFLPASGSNEAANAMNRAVLASLKDAKVIAGLESLGLNVSATATPAEFSAMIAHEYKKWGEIAKRIDFKPLA</sequence>
<dbReference type="PIRSF" id="PIRSF017082">
    <property type="entry name" value="YflP"/>
    <property type="match status" value="1"/>
</dbReference>
<dbReference type="PANTHER" id="PTHR42928">
    <property type="entry name" value="TRICARBOXYLATE-BINDING PROTEIN"/>
    <property type="match status" value="1"/>
</dbReference>
<organism evidence="3 4">
    <name type="scientific">Ramlibacter cellulosilyticus</name>
    <dbReference type="NCBI Taxonomy" id="2764187"/>
    <lineage>
        <taxon>Bacteria</taxon>
        <taxon>Pseudomonadati</taxon>
        <taxon>Pseudomonadota</taxon>
        <taxon>Betaproteobacteria</taxon>
        <taxon>Burkholderiales</taxon>
        <taxon>Comamonadaceae</taxon>
        <taxon>Ramlibacter</taxon>
    </lineage>
</organism>
<dbReference type="InterPro" id="IPR042100">
    <property type="entry name" value="Bug_dom1"/>
</dbReference>